<dbReference type="GO" id="GO:0015888">
    <property type="term" value="P:thiamine transport"/>
    <property type="evidence" value="ECO:0007669"/>
    <property type="project" value="TreeGrafter"/>
</dbReference>
<dbReference type="PANTHER" id="PTHR30006">
    <property type="entry name" value="THIAMINE-BINDING PERIPLASMIC PROTEIN-RELATED"/>
    <property type="match status" value="1"/>
</dbReference>
<evidence type="ECO:0000256" key="1">
    <source>
        <dbReference type="ARBA" id="ARBA00022729"/>
    </source>
</evidence>
<protein>
    <submittedName>
        <fullName evidence="3">Iron ABC transporter substrate-binding protein</fullName>
    </submittedName>
</protein>
<comment type="caution">
    <text evidence="3">The sequence shown here is derived from an EMBL/GenBank/DDBJ whole genome shotgun (WGS) entry which is preliminary data.</text>
</comment>
<evidence type="ECO:0000313" key="4">
    <source>
        <dbReference type="Proteomes" id="UP000249135"/>
    </source>
</evidence>
<feature type="chain" id="PRO_5016104763" evidence="2">
    <location>
        <begin position="29"/>
        <end position="346"/>
    </location>
</feature>
<reference evidence="3 4" key="1">
    <citation type="submission" date="2017-08" db="EMBL/GenBank/DDBJ databases">
        <title>Infants hospitalized years apart are colonized by the same room-sourced microbial strains.</title>
        <authorList>
            <person name="Brooks B."/>
            <person name="Olm M.R."/>
            <person name="Firek B.A."/>
            <person name="Baker R."/>
            <person name="Thomas B.C."/>
            <person name="Morowitz M.J."/>
            <person name="Banfield J.F."/>
        </authorList>
    </citation>
    <scope>NUCLEOTIDE SEQUENCE [LARGE SCALE GENOMIC DNA]</scope>
    <source>
        <strain evidence="3">S2_005_003_R2_41</strain>
    </source>
</reference>
<dbReference type="GO" id="GO:0030288">
    <property type="term" value="C:outer membrane-bounded periplasmic space"/>
    <property type="evidence" value="ECO:0007669"/>
    <property type="project" value="TreeGrafter"/>
</dbReference>
<gene>
    <name evidence="3" type="ORF">DI563_08165</name>
</gene>
<dbReference type="PIRSF" id="PIRSF002825">
    <property type="entry name" value="CfbpA"/>
    <property type="match status" value="1"/>
</dbReference>
<evidence type="ECO:0000256" key="2">
    <source>
        <dbReference type="SAM" id="SignalP"/>
    </source>
</evidence>
<sequence>MPRIATKTIAACAALAGAAALFSSNAQAQGVVNALCSTDAGWCEAAAAEFTRTTGIKVNQAHKGTGEIAAQLRAEAQNPKTDLWWGGTGDPFLQAAEQGLLDAYRPAYINDLYDWAVRQYAMSGNMVGGFYTSAIGFGFNTDTLRKKKLHEPKCWADLVKPEYKGEIEISHPATSGTAYTVIAGLVQQMGEDAAFDYLKKLHANVSNYTRSGQAQAPNVAKGEVGIGVSFIFGFEKWRYDKFPVKTAAPCEGTGYEVGGIALVKGARNKANAIRYYDFLMSPAGQALGAKNGSLQSPANRTFKPDPRIPSMADVKLIKYDFEKYGKAAERKRLIERWTREVESLPR</sequence>
<dbReference type="GO" id="GO:0030975">
    <property type="term" value="F:thiamine binding"/>
    <property type="evidence" value="ECO:0007669"/>
    <property type="project" value="TreeGrafter"/>
</dbReference>
<keyword evidence="1 2" id="KW-0732">Signal</keyword>
<dbReference type="Pfam" id="PF13343">
    <property type="entry name" value="SBP_bac_6"/>
    <property type="match status" value="1"/>
</dbReference>
<dbReference type="Gene3D" id="3.40.190.10">
    <property type="entry name" value="Periplasmic binding protein-like II"/>
    <property type="match status" value="2"/>
</dbReference>
<feature type="signal peptide" evidence="2">
    <location>
        <begin position="1"/>
        <end position="28"/>
    </location>
</feature>
<accession>A0A2W5QMD8</accession>
<dbReference type="InterPro" id="IPR026045">
    <property type="entry name" value="Ferric-bd"/>
</dbReference>
<name>A0A2W5QMD8_VARPD</name>
<dbReference type="GO" id="GO:0030976">
    <property type="term" value="F:thiamine pyrophosphate binding"/>
    <property type="evidence" value="ECO:0007669"/>
    <property type="project" value="TreeGrafter"/>
</dbReference>
<evidence type="ECO:0000313" key="3">
    <source>
        <dbReference type="EMBL" id="PZQ75995.1"/>
    </source>
</evidence>
<proteinExistence type="predicted"/>
<dbReference type="PANTHER" id="PTHR30006:SF2">
    <property type="entry name" value="ABC TRANSPORTER SUBSTRATE-BINDING PROTEIN"/>
    <property type="match status" value="1"/>
</dbReference>
<dbReference type="EMBL" id="QFPP01000067">
    <property type="protein sequence ID" value="PZQ75995.1"/>
    <property type="molecule type" value="Genomic_DNA"/>
</dbReference>
<dbReference type="AlphaFoldDB" id="A0A2W5QMD8"/>
<organism evidence="3 4">
    <name type="scientific">Variovorax paradoxus</name>
    <dbReference type="NCBI Taxonomy" id="34073"/>
    <lineage>
        <taxon>Bacteria</taxon>
        <taxon>Pseudomonadati</taxon>
        <taxon>Pseudomonadota</taxon>
        <taxon>Betaproteobacteria</taxon>
        <taxon>Burkholderiales</taxon>
        <taxon>Comamonadaceae</taxon>
        <taxon>Variovorax</taxon>
    </lineage>
</organism>
<dbReference type="CDD" id="cd13544">
    <property type="entry name" value="PBP2_Fbp_like_1"/>
    <property type="match status" value="1"/>
</dbReference>
<dbReference type="Proteomes" id="UP000249135">
    <property type="component" value="Unassembled WGS sequence"/>
</dbReference>
<dbReference type="SUPFAM" id="SSF53850">
    <property type="entry name" value="Periplasmic binding protein-like II"/>
    <property type="match status" value="1"/>
</dbReference>